<evidence type="ECO:0000256" key="1">
    <source>
        <dbReference type="ARBA" id="ARBA00022448"/>
    </source>
</evidence>
<feature type="domain" description="4Fe-4S ferredoxin-type" evidence="8">
    <location>
        <begin position="70"/>
        <end position="99"/>
    </location>
</feature>
<dbReference type="RefSeq" id="WP_317137453.1">
    <property type="nucleotide sequence ID" value="NZ_CP043875.1"/>
</dbReference>
<dbReference type="PROSITE" id="PS51379">
    <property type="entry name" value="4FE4S_FER_2"/>
    <property type="match status" value="2"/>
</dbReference>
<evidence type="ECO:0000313" key="9">
    <source>
        <dbReference type="EMBL" id="WOF15884.1"/>
    </source>
</evidence>
<keyword evidence="2" id="KW-0004">4Fe-4S</keyword>
<evidence type="ECO:0000256" key="7">
    <source>
        <dbReference type="ARBA" id="ARBA00023014"/>
    </source>
</evidence>
<proteinExistence type="predicted"/>
<dbReference type="GO" id="GO:0016491">
    <property type="term" value="F:oxidoreductase activity"/>
    <property type="evidence" value="ECO:0007669"/>
    <property type="project" value="UniProtKB-ARBA"/>
</dbReference>
<dbReference type="GeneID" id="85229265"/>
<keyword evidence="10" id="KW-1185">Reference proteome</keyword>
<dbReference type="KEGG" id="mefw:F1737_03815"/>
<evidence type="ECO:0000256" key="6">
    <source>
        <dbReference type="ARBA" id="ARBA00023004"/>
    </source>
</evidence>
<dbReference type="EMBL" id="CP043875">
    <property type="protein sequence ID" value="WOF15884.1"/>
    <property type="molecule type" value="Genomic_DNA"/>
</dbReference>
<evidence type="ECO:0000256" key="2">
    <source>
        <dbReference type="ARBA" id="ARBA00022485"/>
    </source>
</evidence>
<reference evidence="9 10" key="1">
    <citation type="submission" date="2019-09" db="EMBL/GenBank/DDBJ databases">
        <title>The complete genome of Methanoplanus sp. FWC-SCC4.</title>
        <authorList>
            <person name="Chen S.-C."/>
            <person name="Zhou Y.-Z."/>
            <person name="Lai M.-C."/>
        </authorList>
    </citation>
    <scope>NUCLEOTIDE SEQUENCE [LARGE SCALE GENOMIC DNA]</scope>
    <source>
        <strain evidence="9 10">FWC-SCC4</strain>
    </source>
</reference>
<gene>
    <name evidence="9" type="ORF">F1737_03815</name>
</gene>
<dbReference type="InterPro" id="IPR017896">
    <property type="entry name" value="4Fe4S_Fe-S-bd"/>
</dbReference>
<organism evidence="9 10">
    <name type="scientific">Methanochimaera problematica</name>
    <dbReference type="NCBI Taxonomy" id="2609417"/>
    <lineage>
        <taxon>Archaea</taxon>
        <taxon>Methanobacteriati</taxon>
        <taxon>Methanobacteriota</taxon>
        <taxon>Stenosarchaea group</taxon>
        <taxon>Methanomicrobia</taxon>
        <taxon>Methanomicrobiales</taxon>
        <taxon>Methanomicrobiaceae</taxon>
        <taxon>Methanochimaera</taxon>
    </lineage>
</organism>
<dbReference type="SUPFAM" id="SSF54862">
    <property type="entry name" value="4Fe-4S ferredoxins"/>
    <property type="match status" value="1"/>
</dbReference>
<evidence type="ECO:0000259" key="8">
    <source>
        <dbReference type="PROSITE" id="PS51379"/>
    </source>
</evidence>
<keyword evidence="1" id="KW-0813">Transport</keyword>
<dbReference type="GO" id="GO:0051539">
    <property type="term" value="F:4 iron, 4 sulfur cluster binding"/>
    <property type="evidence" value="ECO:0007669"/>
    <property type="project" value="UniProtKB-KW"/>
</dbReference>
<evidence type="ECO:0000256" key="5">
    <source>
        <dbReference type="ARBA" id="ARBA00022982"/>
    </source>
</evidence>
<evidence type="ECO:0000256" key="4">
    <source>
        <dbReference type="ARBA" id="ARBA00022737"/>
    </source>
</evidence>
<dbReference type="PANTHER" id="PTHR43687">
    <property type="entry name" value="ADENYLYLSULFATE REDUCTASE, BETA SUBUNIT"/>
    <property type="match status" value="1"/>
</dbReference>
<accession>A0AA97I3V4</accession>
<dbReference type="InterPro" id="IPR017900">
    <property type="entry name" value="4Fe4S_Fe_S_CS"/>
</dbReference>
<sequence length="128" mass="14142">MKLLVKFSRKKGSEPLIAKAVLETGVLINVERAYIESMAGEVLIDVPDSDAEKVSMNLKESGAGIEVLEDSVIRDEKECIDCGECISICPQEVFYFNEDWSLQMRSEKCVLCGKCTIACPHGALKLLQ</sequence>
<dbReference type="PROSITE" id="PS00198">
    <property type="entry name" value="4FE4S_FER_1"/>
    <property type="match status" value="2"/>
</dbReference>
<keyword evidence="3" id="KW-0479">Metal-binding</keyword>
<dbReference type="AlphaFoldDB" id="A0AA97I3V4"/>
<keyword evidence="4" id="KW-0677">Repeat</keyword>
<dbReference type="GO" id="GO:0046872">
    <property type="term" value="F:metal ion binding"/>
    <property type="evidence" value="ECO:0007669"/>
    <property type="project" value="UniProtKB-KW"/>
</dbReference>
<dbReference type="Gene3D" id="3.30.70.20">
    <property type="match status" value="1"/>
</dbReference>
<dbReference type="Pfam" id="PF12838">
    <property type="entry name" value="Fer4_7"/>
    <property type="match status" value="1"/>
</dbReference>
<dbReference type="Proteomes" id="UP001301797">
    <property type="component" value="Chromosome"/>
</dbReference>
<keyword evidence="6" id="KW-0408">Iron</keyword>
<evidence type="ECO:0000313" key="10">
    <source>
        <dbReference type="Proteomes" id="UP001301797"/>
    </source>
</evidence>
<evidence type="ECO:0000256" key="3">
    <source>
        <dbReference type="ARBA" id="ARBA00022723"/>
    </source>
</evidence>
<protein>
    <submittedName>
        <fullName evidence="9">4Fe-4S dicluster domain-containing protein</fullName>
    </submittedName>
</protein>
<keyword evidence="5" id="KW-0249">Electron transport</keyword>
<feature type="domain" description="4Fe-4S ferredoxin-type" evidence="8">
    <location>
        <begin position="100"/>
        <end position="128"/>
    </location>
</feature>
<dbReference type="InterPro" id="IPR050572">
    <property type="entry name" value="Fe-S_Ferredoxin"/>
</dbReference>
<name>A0AA97I3V4_9EURY</name>
<dbReference type="PANTHER" id="PTHR43687:SF6">
    <property type="entry name" value="L-ASPARTATE SEMIALDEHYDE SULFURTRANSFERASE IRON-SULFUR SUBUNIT"/>
    <property type="match status" value="1"/>
</dbReference>
<keyword evidence="7" id="KW-0411">Iron-sulfur</keyword>